<feature type="transmembrane region" description="Helical" evidence="10">
    <location>
        <begin position="308"/>
        <end position="327"/>
    </location>
</feature>
<evidence type="ECO:0000256" key="10">
    <source>
        <dbReference type="SAM" id="Phobius"/>
    </source>
</evidence>
<feature type="transmembrane region" description="Helical" evidence="10">
    <location>
        <begin position="381"/>
        <end position="400"/>
    </location>
</feature>
<evidence type="ECO:0000256" key="9">
    <source>
        <dbReference type="ARBA" id="ARBA00061532"/>
    </source>
</evidence>
<keyword evidence="7 10" id="KW-0472">Membrane</keyword>
<dbReference type="PRINTS" id="PR01806">
    <property type="entry name" value="VIRFACTRMVIN"/>
</dbReference>
<gene>
    <name evidence="11" type="primary">murJ</name>
    <name evidence="11" type="ORF">IFO71_03700</name>
</gene>
<comment type="subcellular location">
    <subcellularLocation>
        <location evidence="1">Cell membrane</location>
        <topology evidence="1">Multi-pass membrane protein</topology>
    </subcellularLocation>
</comment>
<organism evidence="11 12">
    <name type="scientific">Pseudomarimonas arenosa</name>
    <dbReference type="NCBI Taxonomy" id="2774145"/>
    <lineage>
        <taxon>Bacteria</taxon>
        <taxon>Pseudomonadati</taxon>
        <taxon>Pseudomonadota</taxon>
        <taxon>Gammaproteobacteria</taxon>
        <taxon>Lysobacterales</taxon>
        <taxon>Lysobacteraceae</taxon>
        <taxon>Pseudomarimonas</taxon>
    </lineage>
</organism>
<reference evidence="11 12" key="1">
    <citation type="submission" date="2020-09" db="EMBL/GenBank/DDBJ databases">
        <title>Pseudoxanthomonas sp. CAU 1598 isolated from sand of Yaerae Beach.</title>
        <authorList>
            <person name="Kim W."/>
        </authorList>
    </citation>
    <scope>NUCLEOTIDE SEQUENCE [LARGE SCALE GENOMIC DNA]</scope>
    <source>
        <strain evidence="11 12">CAU 1598</strain>
    </source>
</reference>
<comment type="similarity">
    <text evidence="9">Belongs to the MurJ/MviN family.</text>
</comment>
<feature type="transmembrane region" description="Helical" evidence="10">
    <location>
        <begin position="477"/>
        <end position="498"/>
    </location>
</feature>
<keyword evidence="5" id="KW-0573">Peptidoglycan synthesis</keyword>
<evidence type="ECO:0000313" key="11">
    <source>
        <dbReference type="EMBL" id="MBD8524839.1"/>
    </source>
</evidence>
<evidence type="ECO:0000256" key="3">
    <source>
        <dbReference type="ARBA" id="ARBA00022692"/>
    </source>
</evidence>
<evidence type="ECO:0000256" key="1">
    <source>
        <dbReference type="ARBA" id="ARBA00004651"/>
    </source>
</evidence>
<feature type="transmembrane region" description="Helical" evidence="10">
    <location>
        <begin position="156"/>
        <end position="177"/>
    </location>
</feature>
<protein>
    <submittedName>
        <fullName evidence="11">Murein biosynthesis integral membrane protein MurJ</fullName>
    </submittedName>
</protein>
<dbReference type="Pfam" id="PF03023">
    <property type="entry name" value="MurJ"/>
    <property type="match status" value="1"/>
</dbReference>
<dbReference type="RefSeq" id="WP_192028191.1">
    <property type="nucleotide sequence ID" value="NZ_JACYTR010000005.1"/>
</dbReference>
<feature type="transmembrane region" description="Helical" evidence="10">
    <location>
        <begin position="21"/>
        <end position="38"/>
    </location>
</feature>
<dbReference type="PANTHER" id="PTHR47019:SF1">
    <property type="entry name" value="LIPID II FLIPPASE MURJ"/>
    <property type="match status" value="1"/>
</dbReference>
<name>A0AAW3ZH16_9GAMM</name>
<feature type="transmembrane region" description="Helical" evidence="10">
    <location>
        <begin position="87"/>
        <end position="109"/>
    </location>
</feature>
<comment type="function">
    <text evidence="8">Involved in peptidoglycan biosynthesis. Transports lipid-linked peptidoglycan precursors from the inner to the outer leaflet of the cytoplasmic membrane.</text>
</comment>
<feature type="transmembrane region" description="Helical" evidence="10">
    <location>
        <begin position="406"/>
        <end position="431"/>
    </location>
</feature>
<feature type="transmembrane region" description="Helical" evidence="10">
    <location>
        <begin position="129"/>
        <end position="149"/>
    </location>
</feature>
<evidence type="ECO:0000256" key="8">
    <source>
        <dbReference type="ARBA" id="ARBA00060041"/>
    </source>
</evidence>
<feature type="transmembrane region" description="Helical" evidence="10">
    <location>
        <begin position="347"/>
        <end position="369"/>
    </location>
</feature>
<accession>A0AAW3ZH16</accession>
<proteinExistence type="inferred from homology"/>
<evidence type="ECO:0000256" key="6">
    <source>
        <dbReference type="ARBA" id="ARBA00022989"/>
    </source>
</evidence>
<keyword evidence="6 10" id="KW-1133">Transmembrane helix</keyword>
<dbReference type="GO" id="GO:0008360">
    <property type="term" value="P:regulation of cell shape"/>
    <property type="evidence" value="ECO:0007669"/>
    <property type="project" value="UniProtKB-KW"/>
</dbReference>
<dbReference type="InterPro" id="IPR004268">
    <property type="entry name" value="MurJ"/>
</dbReference>
<dbReference type="Proteomes" id="UP000613768">
    <property type="component" value="Unassembled WGS sequence"/>
</dbReference>
<dbReference type="GO" id="GO:0009252">
    <property type="term" value="P:peptidoglycan biosynthetic process"/>
    <property type="evidence" value="ECO:0007669"/>
    <property type="project" value="UniProtKB-KW"/>
</dbReference>
<feature type="transmembrane region" description="Helical" evidence="10">
    <location>
        <begin position="231"/>
        <end position="252"/>
    </location>
</feature>
<evidence type="ECO:0000256" key="4">
    <source>
        <dbReference type="ARBA" id="ARBA00022960"/>
    </source>
</evidence>
<evidence type="ECO:0000256" key="2">
    <source>
        <dbReference type="ARBA" id="ARBA00022475"/>
    </source>
</evidence>
<keyword evidence="4" id="KW-0133">Cell shape</keyword>
<dbReference type="AlphaFoldDB" id="A0AAW3ZH16"/>
<keyword evidence="3 10" id="KW-0812">Transmembrane</keyword>
<evidence type="ECO:0000256" key="7">
    <source>
        <dbReference type="ARBA" id="ARBA00023136"/>
    </source>
</evidence>
<dbReference type="EMBL" id="JACYTR010000005">
    <property type="protein sequence ID" value="MBD8524839.1"/>
    <property type="molecule type" value="Genomic_DNA"/>
</dbReference>
<dbReference type="PANTHER" id="PTHR47019">
    <property type="entry name" value="LIPID II FLIPPASE MURJ"/>
    <property type="match status" value="1"/>
</dbReference>
<dbReference type="NCBIfam" id="TIGR01695">
    <property type="entry name" value="murJ_mviN"/>
    <property type="match status" value="1"/>
</dbReference>
<feature type="transmembrane region" description="Helical" evidence="10">
    <location>
        <begin position="183"/>
        <end position="204"/>
    </location>
</feature>
<keyword evidence="2" id="KW-1003">Cell membrane</keyword>
<keyword evidence="12" id="KW-1185">Reference proteome</keyword>
<feature type="transmembrane region" description="Helical" evidence="10">
    <location>
        <begin position="443"/>
        <end position="465"/>
    </location>
</feature>
<dbReference type="GO" id="GO:0015648">
    <property type="term" value="F:lipid-linked peptidoglycan transporter activity"/>
    <property type="evidence" value="ECO:0007669"/>
    <property type="project" value="TreeGrafter"/>
</dbReference>
<sequence>MSKANLGGALTLSVVGGSGKLLAILKTMLIAALFGASAELDAFWVAYSLPMLLPALLSTVITVAFVPRFMASLEGKQGHDDWRGANTLFTVILLLSLLVSVLFFVHAEWLVNALAPGLAEAKRGEAARLTRILLPCVPLLTLSSLLSAICNARERFVLPALEGVLTNITVIAAAWWLAQRLGISALIIGVLSGFLLQAAILLWGCRDLLRSSLRPALDFRHADFTGSAGHLLPLLVGSAGAVATSLINQYFLSHGAEGAISAMAYASMFAFLPLEVFAQSVITTFYPSFGRHFARAEYAEAAQRYREGLRLVLFLTLPCAVLLALFAEPIMVLLLERGSFTAEDTRLTARITVLLTLGLVFRSVAFFNYRVLHAALQPWRQVLIGLLGIATHMALCLQWVDQHGAAGVALAASLSMLQSALLSAALASRALRLQWQRSQLAELAHLLGLALLLAAAAWWSLPWLWAEPDQQRWQQALMAVTGGALIGLATLVVAVLTGQPDVNWLKQRVLRRR</sequence>
<feature type="transmembrane region" description="Helical" evidence="10">
    <location>
        <begin position="44"/>
        <end position="66"/>
    </location>
</feature>
<evidence type="ECO:0000256" key="5">
    <source>
        <dbReference type="ARBA" id="ARBA00022984"/>
    </source>
</evidence>
<comment type="caution">
    <text evidence="11">The sequence shown here is derived from an EMBL/GenBank/DDBJ whole genome shotgun (WGS) entry which is preliminary data.</text>
</comment>
<feature type="transmembrane region" description="Helical" evidence="10">
    <location>
        <begin position="264"/>
        <end position="287"/>
    </location>
</feature>
<dbReference type="GO" id="GO:0034204">
    <property type="term" value="P:lipid translocation"/>
    <property type="evidence" value="ECO:0007669"/>
    <property type="project" value="TreeGrafter"/>
</dbReference>
<dbReference type="InterPro" id="IPR051050">
    <property type="entry name" value="Lipid_II_flippase_MurJ/MviN"/>
</dbReference>
<evidence type="ECO:0000313" key="12">
    <source>
        <dbReference type="Proteomes" id="UP000613768"/>
    </source>
</evidence>
<dbReference type="GO" id="GO:0005886">
    <property type="term" value="C:plasma membrane"/>
    <property type="evidence" value="ECO:0007669"/>
    <property type="project" value="UniProtKB-SubCell"/>
</dbReference>